<dbReference type="SUPFAM" id="SSF53383">
    <property type="entry name" value="PLP-dependent transferases"/>
    <property type="match status" value="1"/>
</dbReference>
<evidence type="ECO:0000313" key="1">
    <source>
        <dbReference type="EMBL" id="SVC89333.1"/>
    </source>
</evidence>
<sequence length="89" mass="10011">VQVSDFSTLEVNQFLEKSLKLNWEGMNYICGKLTKLNVENVSFIANFVTIIWSSPEQAQSIANKLFAEGIIVRSLSSFGLPHPYEYPLG</sequence>
<dbReference type="EMBL" id="UINC01117125">
    <property type="protein sequence ID" value="SVC89333.1"/>
    <property type="molecule type" value="Genomic_DNA"/>
</dbReference>
<dbReference type="InterPro" id="IPR015424">
    <property type="entry name" value="PyrdxlP-dep_Trfase"/>
</dbReference>
<dbReference type="AlphaFoldDB" id="A0A382QV29"/>
<name>A0A382QV29_9ZZZZ</name>
<feature type="non-terminal residue" evidence="1">
    <location>
        <position position="1"/>
    </location>
</feature>
<evidence type="ECO:0008006" key="2">
    <source>
        <dbReference type="Google" id="ProtNLM"/>
    </source>
</evidence>
<dbReference type="InterPro" id="IPR015422">
    <property type="entry name" value="PyrdxlP-dep_Trfase_small"/>
</dbReference>
<organism evidence="1">
    <name type="scientific">marine metagenome</name>
    <dbReference type="NCBI Taxonomy" id="408172"/>
    <lineage>
        <taxon>unclassified sequences</taxon>
        <taxon>metagenomes</taxon>
        <taxon>ecological metagenomes</taxon>
    </lineage>
</organism>
<gene>
    <name evidence="1" type="ORF">METZ01_LOCUS342187</name>
</gene>
<dbReference type="Gene3D" id="3.90.1150.10">
    <property type="entry name" value="Aspartate Aminotransferase, domain 1"/>
    <property type="match status" value="1"/>
</dbReference>
<proteinExistence type="predicted"/>
<accession>A0A382QV29</accession>
<reference evidence="1" key="1">
    <citation type="submission" date="2018-05" db="EMBL/GenBank/DDBJ databases">
        <authorList>
            <person name="Lanie J.A."/>
            <person name="Ng W.-L."/>
            <person name="Kazmierczak K.M."/>
            <person name="Andrzejewski T.M."/>
            <person name="Davidsen T.M."/>
            <person name="Wayne K.J."/>
            <person name="Tettelin H."/>
            <person name="Glass J.I."/>
            <person name="Rusch D."/>
            <person name="Podicherti R."/>
            <person name="Tsui H.-C.T."/>
            <person name="Winkler M.E."/>
        </authorList>
    </citation>
    <scope>NUCLEOTIDE SEQUENCE</scope>
</reference>
<protein>
    <recommendedName>
        <fullName evidence="2">Aminotransferase class I/classII domain-containing protein</fullName>
    </recommendedName>
</protein>